<organism evidence="5">
    <name type="scientific">Caenorhabditis remanei</name>
    <name type="common">Caenorhabditis vulgaris</name>
    <dbReference type="NCBI Taxonomy" id="31234"/>
    <lineage>
        <taxon>Eukaryota</taxon>
        <taxon>Metazoa</taxon>
        <taxon>Ecdysozoa</taxon>
        <taxon>Nematoda</taxon>
        <taxon>Chromadorea</taxon>
        <taxon>Rhabditida</taxon>
        <taxon>Rhabditina</taxon>
        <taxon>Rhabditomorpha</taxon>
        <taxon>Rhabditoidea</taxon>
        <taxon>Rhabditidae</taxon>
        <taxon>Peloderinae</taxon>
        <taxon>Caenorhabditis</taxon>
    </lineage>
</organism>
<comment type="caution">
    <text evidence="1">Lacks conserved residue(s) required for the propagation of feature annotation.</text>
</comment>
<keyword evidence="1" id="KW-1015">Disulfide bond</keyword>
<feature type="transmembrane region" description="Helical" evidence="2">
    <location>
        <begin position="52"/>
        <end position="77"/>
    </location>
</feature>
<dbReference type="InParanoid" id="E3ND47"/>
<evidence type="ECO:0000313" key="4">
    <source>
        <dbReference type="EMBL" id="EFO93477.1"/>
    </source>
</evidence>
<name>E3ND47_CAERE</name>
<reference evidence="4" key="1">
    <citation type="submission" date="2007-07" db="EMBL/GenBank/DDBJ databases">
        <title>PCAP assembly of the Caenorhabditis remanei genome.</title>
        <authorList>
            <consortium name="The Caenorhabditis remanei Sequencing Consortium"/>
            <person name="Wilson R.K."/>
        </authorList>
    </citation>
    <scope>NUCLEOTIDE SEQUENCE [LARGE SCALE GENOMIC DNA]</scope>
    <source>
        <strain evidence="4">PB4641</strain>
    </source>
</reference>
<evidence type="ECO:0000256" key="2">
    <source>
        <dbReference type="SAM" id="Phobius"/>
    </source>
</evidence>
<feature type="disulfide bond" evidence="1">
    <location>
        <begin position="23"/>
        <end position="32"/>
    </location>
</feature>
<dbReference type="PROSITE" id="PS00022">
    <property type="entry name" value="EGF_1"/>
    <property type="match status" value="1"/>
</dbReference>
<keyword evidence="2" id="KW-0472">Membrane</keyword>
<feature type="domain" description="EGF-like" evidence="3">
    <location>
        <begin position="1"/>
        <end position="33"/>
    </location>
</feature>
<keyword evidence="2" id="KW-1133">Transmembrane helix</keyword>
<dbReference type="InterPro" id="IPR000742">
    <property type="entry name" value="EGF"/>
</dbReference>
<evidence type="ECO:0000259" key="3">
    <source>
        <dbReference type="PROSITE" id="PS50026"/>
    </source>
</evidence>
<dbReference type="EMBL" id="DS268606">
    <property type="protein sequence ID" value="EFO93477.1"/>
    <property type="molecule type" value="Genomic_DNA"/>
</dbReference>
<protein>
    <recommendedName>
        <fullName evidence="3">EGF-like domain-containing protein</fullName>
    </recommendedName>
</protein>
<dbReference type="AlphaFoldDB" id="E3ND47"/>
<keyword evidence="5" id="KW-1185">Reference proteome</keyword>
<sequence length="110" mass="11892">MCPDSCHSNGGCYQGPDGPFCLCKPAFYGNSCESAIEMTSPSVSAADVNSDFWAIILVFVATVFVVCGCVTAAYCYFRSKRSDVVAADEEFAHKARSVAQRVRQFVGRLV</sequence>
<evidence type="ECO:0000256" key="1">
    <source>
        <dbReference type="PROSITE-ProRule" id="PRU00076"/>
    </source>
</evidence>
<dbReference type="Proteomes" id="UP000008281">
    <property type="component" value="Unassembled WGS sequence"/>
</dbReference>
<dbReference type="HOGENOM" id="CLU_2173340_0_0_1"/>
<proteinExistence type="predicted"/>
<keyword evidence="2" id="KW-0812">Transmembrane</keyword>
<keyword evidence="1" id="KW-0245">EGF-like domain</keyword>
<accession>E3ND47</accession>
<dbReference type="PROSITE" id="PS50026">
    <property type="entry name" value="EGF_3"/>
    <property type="match status" value="1"/>
</dbReference>
<dbReference type="CDD" id="cd00054">
    <property type="entry name" value="EGF_CA"/>
    <property type="match status" value="1"/>
</dbReference>
<evidence type="ECO:0000313" key="5">
    <source>
        <dbReference type="Proteomes" id="UP000008281"/>
    </source>
</evidence>
<gene>
    <name evidence="4" type="ORF">CRE_29175</name>
</gene>
<feature type="disulfide bond" evidence="1">
    <location>
        <begin position="2"/>
        <end position="12"/>
    </location>
</feature>
<dbReference type="SUPFAM" id="SSF57196">
    <property type="entry name" value="EGF/Laminin"/>
    <property type="match status" value="1"/>
</dbReference>